<keyword evidence="2" id="KW-1185">Reference proteome</keyword>
<accession>A0A1M4YXY9</accession>
<organism evidence="1 2">
    <name type="scientific">Streptoalloteichus hindustanus</name>
    <dbReference type="NCBI Taxonomy" id="2017"/>
    <lineage>
        <taxon>Bacteria</taxon>
        <taxon>Bacillati</taxon>
        <taxon>Actinomycetota</taxon>
        <taxon>Actinomycetes</taxon>
        <taxon>Pseudonocardiales</taxon>
        <taxon>Pseudonocardiaceae</taxon>
        <taxon>Streptoalloteichus</taxon>
    </lineage>
</organism>
<dbReference type="Proteomes" id="UP000184501">
    <property type="component" value="Unassembled WGS sequence"/>
</dbReference>
<evidence type="ECO:0000313" key="2">
    <source>
        <dbReference type="Proteomes" id="UP000184501"/>
    </source>
</evidence>
<dbReference type="AlphaFoldDB" id="A0A1M4YXY9"/>
<reference evidence="1 2" key="1">
    <citation type="submission" date="2016-11" db="EMBL/GenBank/DDBJ databases">
        <authorList>
            <person name="Jaros S."/>
            <person name="Januszkiewicz K."/>
            <person name="Wedrychowicz H."/>
        </authorList>
    </citation>
    <scope>NUCLEOTIDE SEQUENCE [LARGE SCALE GENOMIC DNA]</scope>
    <source>
        <strain evidence="1 2">DSM 44523</strain>
    </source>
</reference>
<sequence>MWSPSASAPLPWSGQKYVSYDGKTSARTEFEITVDASGTHPVVYLYGFRDQVGPCRRTFGLVRAVLVNPVVGASQ</sequence>
<evidence type="ECO:0000313" key="1">
    <source>
        <dbReference type="EMBL" id="SHF10558.1"/>
    </source>
</evidence>
<gene>
    <name evidence="1" type="ORF">SAMN05444320_102527</name>
</gene>
<name>A0A1M4YXY9_STRHI</name>
<protein>
    <submittedName>
        <fullName evidence="1">Uncharacterized protein</fullName>
    </submittedName>
</protein>
<dbReference type="EMBL" id="FQVN01000002">
    <property type="protein sequence ID" value="SHF10558.1"/>
    <property type="molecule type" value="Genomic_DNA"/>
</dbReference>
<proteinExistence type="predicted"/>